<keyword evidence="1" id="KW-0238">DNA-binding</keyword>
<keyword evidence="2" id="KW-1185">Reference proteome</keyword>
<evidence type="ECO:0000313" key="2">
    <source>
        <dbReference type="Proteomes" id="UP000317496"/>
    </source>
</evidence>
<gene>
    <name evidence="1" type="ORF">FNB15_20585</name>
</gene>
<dbReference type="InterPro" id="IPR058532">
    <property type="entry name" value="YjbR/MT2646/Rv2570-like"/>
</dbReference>
<dbReference type="Pfam" id="PF04237">
    <property type="entry name" value="YjbR"/>
    <property type="match status" value="1"/>
</dbReference>
<sequence length="133" mass="15447">MAKKYQVPKKNDVRKLKPRGPTDRLRAICLALPESEERETWDIPTYRIRGKIFALQSAIDERDAVWCKAQEGSQELLVQADPDRFFVPPYLGHKGWVGMWLDRKADWKDVAELVRRSYRLIAPKKLVARLDAG</sequence>
<dbReference type="Proteomes" id="UP000317496">
    <property type="component" value="Chromosome"/>
</dbReference>
<dbReference type="RefSeq" id="WP_144258513.1">
    <property type="nucleotide sequence ID" value="NZ_CP041636.1"/>
</dbReference>
<dbReference type="OrthoDB" id="277063at2"/>
<accession>A0A516H6W5</accession>
<name>A0A516H6W5_9PROT</name>
<organism evidence="1 2">
    <name type="scientific">Ferrovibrio terrae</name>
    <dbReference type="NCBI Taxonomy" id="2594003"/>
    <lineage>
        <taxon>Bacteria</taxon>
        <taxon>Pseudomonadati</taxon>
        <taxon>Pseudomonadota</taxon>
        <taxon>Alphaproteobacteria</taxon>
        <taxon>Rhodospirillales</taxon>
        <taxon>Rhodospirillaceae</taxon>
        <taxon>Ferrovibrio</taxon>
    </lineage>
</organism>
<evidence type="ECO:0000313" key="1">
    <source>
        <dbReference type="EMBL" id="QDO99517.1"/>
    </source>
</evidence>
<dbReference type="InterPro" id="IPR038056">
    <property type="entry name" value="YjbR-like_sf"/>
</dbReference>
<protein>
    <submittedName>
        <fullName evidence="1">MmcQ/YjbR family DNA-binding protein</fullName>
    </submittedName>
</protein>
<dbReference type="SUPFAM" id="SSF142906">
    <property type="entry name" value="YjbR-like"/>
    <property type="match status" value="1"/>
</dbReference>
<dbReference type="EMBL" id="CP041636">
    <property type="protein sequence ID" value="QDO99517.1"/>
    <property type="molecule type" value="Genomic_DNA"/>
</dbReference>
<dbReference type="AlphaFoldDB" id="A0A516H6W5"/>
<dbReference type="GO" id="GO:0003677">
    <property type="term" value="F:DNA binding"/>
    <property type="evidence" value="ECO:0007669"/>
    <property type="project" value="UniProtKB-KW"/>
</dbReference>
<dbReference type="Gene3D" id="3.90.1150.30">
    <property type="match status" value="1"/>
</dbReference>
<dbReference type="KEGG" id="fer:FNB15_20585"/>
<proteinExistence type="predicted"/>
<reference evidence="1 2" key="1">
    <citation type="submission" date="2019-07" db="EMBL/GenBank/DDBJ databases">
        <title>Genome sequencing for Ferrovibrio sp. K5.</title>
        <authorList>
            <person name="Park S.-J."/>
        </authorList>
    </citation>
    <scope>NUCLEOTIDE SEQUENCE [LARGE SCALE GENOMIC DNA]</scope>
    <source>
        <strain evidence="1 2">K5</strain>
    </source>
</reference>